<comment type="caution">
    <text evidence="2">The sequence shown here is derived from an EMBL/GenBank/DDBJ whole genome shotgun (WGS) entry which is preliminary data.</text>
</comment>
<name>A0AAV2HHE3_LYMST</name>
<reference evidence="2 3" key="1">
    <citation type="submission" date="2024-04" db="EMBL/GenBank/DDBJ databases">
        <authorList>
            <consortium name="Genoscope - CEA"/>
            <person name="William W."/>
        </authorList>
    </citation>
    <scope>NUCLEOTIDE SEQUENCE [LARGE SCALE GENOMIC DNA]</scope>
</reference>
<dbReference type="Proteomes" id="UP001497497">
    <property type="component" value="Unassembled WGS sequence"/>
</dbReference>
<evidence type="ECO:0000256" key="1">
    <source>
        <dbReference type="SAM" id="MobiDB-lite"/>
    </source>
</evidence>
<organism evidence="2 3">
    <name type="scientific">Lymnaea stagnalis</name>
    <name type="common">Great pond snail</name>
    <name type="synonym">Helix stagnalis</name>
    <dbReference type="NCBI Taxonomy" id="6523"/>
    <lineage>
        <taxon>Eukaryota</taxon>
        <taxon>Metazoa</taxon>
        <taxon>Spiralia</taxon>
        <taxon>Lophotrochozoa</taxon>
        <taxon>Mollusca</taxon>
        <taxon>Gastropoda</taxon>
        <taxon>Heterobranchia</taxon>
        <taxon>Euthyneura</taxon>
        <taxon>Panpulmonata</taxon>
        <taxon>Hygrophila</taxon>
        <taxon>Lymnaeoidea</taxon>
        <taxon>Lymnaeidae</taxon>
        <taxon>Lymnaea</taxon>
    </lineage>
</organism>
<feature type="region of interest" description="Disordered" evidence="1">
    <location>
        <begin position="235"/>
        <end position="265"/>
    </location>
</feature>
<dbReference type="AlphaFoldDB" id="A0AAV2HHE3"/>
<keyword evidence="3" id="KW-1185">Reference proteome</keyword>
<proteinExistence type="predicted"/>
<accession>A0AAV2HHE3</accession>
<dbReference type="EMBL" id="CAXITT010000125">
    <property type="protein sequence ID" value="CAL1532795.1"/>
    <property type="molecule type" value="Genomic_DNA"/>
</dbReference>
<sequence length="295" mass="34151">MIPQEMEQVDRGKRKLIPKLQKWWEPLKRHIQPQSCYLWDLTSDLSLPAILDRSCNKSCEDEDELSAFYPDIFTKALDDEGLLKYSNPVTKIPVLSVCYGFLNSELLTLSLSYLDEKKYRESFQHLDEEKRESYTSLFSNQYSIQPLVDGLPESVWLECVEPTLAILKALNALKRRKSNLSVRKSTMLTVDSNAACHGDFESAPLIFNPFIHGHQLRLMRVQFLALEGVFNAQYGNNQDNPGDNREGGNPIRTVSNQRRRARQHRPYNIHQNFLNSNFRDRLRQANGSNLRGIEF</sequence>
<evidence type="ECO:0000313" key="2">
    <source>
        <dbReference type="EMBL" id="CAL1532795.1"/>
    </source>
</evidence>
<protein>
    <submittedName>
        <fullName evidence="2">Uncharacterized protein</fullName>
    </submittedName>
</protein>
<gene>
    <name evidence="2" type="ORF">GSLYS_00006813001</name>
</gene>
<evidence type="ECO:0000313" key="3">
    <source>
        <dbReference type="Proteomes" id="UP001497497"/>
    </source>
</evidence>